<evidence type="ECO:0000256" key="7">
    <source>
        <dbReference type="ARBA" id="ARBA00023002"/>
    </source>
</evidence>
<dbReference type="GO" id="GO:0045252">
    <property type="term" value="C:oxoglutarate dehydrogenase complex"/>
    <property type="evidence" value="ECO:0007669"/>
    <property type="project" value="TreeGrafter"/>
</dbReference>
<dbReference type="InterPro" id="IPR012999">
    <property type="entry name" value="Pyr_OxRdtase_I_AS"/>
</dbReference>
<proteinExistence type="inferred from homology"/>
<comment type="cofactor">
    <cofactor evidence="1">
        <name>FAD</name>
        <dbReference type="ChEBI" id="CHEBI:57692"/>
    </cofactor>
</comment>
<protein>
    <recommendedName>
        <fullName evidence="4">Dihydrolipoyl dehydrogenase, mitochondrial</fullName>
        <ecNumber evidence="3">1.8.1.4</ecNumber>
    </recommendedName>
    <alternativeName>
        <fullName evidence="11">Dihydrolipoamide dehydrogenase</fullName>
    </alternativeName>
</protein>
<evidence type="ECO:0000259" key="15">
    <source>
        <dbReference type="Pfam" id="PF07992"/>
    </source>
</evidence>
<dbReference type="GO" id="GO:0045254">
    <property type="term" value="C:pyruvate dehydrogenase complex"/>
    <property type="evidence" value="ECO:0007669"/>
    <property type="project" value="UniProtKB-ARBA"/>
</dbReference>
<keyword evidence="9" id="KW-1015">Disulfide bond</keyword>
<evidence type="ECO:0000259" key="14">
    <source>
        <dbReference type="Pfam" id="PF02852"/>
    </source>
</evidence>
<keyword evidence="10 13" id="KW-0676">Redox-active center</keyword>
<comment type="catalytic activity">
    <reaction evidence="12">
        <text>N(6)-[(R)-dihydrolipoyl]-L-lysyl-[protein] + NAD(+) = N(6)-[(R)-lipoyl]-L-lysyl-[protein] + NADH + H(+)</text>
        <dbReference type="Rhea" id="RHEA:15045"/>
        <dbReference type="Rhea" id="RHEA-COMP:10474"/>
        <dbReference type="Rhea" id="RHEA-COMP:10475"/>
        <dbReference type="ChEBI" id="CHEBI:15378"/>
        <dbReference type="ChEBI" id="CHEBI:57540"/>
        <dbReference type="ChEBI" id="CHEBI:57945"/>
        <dbReference type="ChEBI" id="CHEBI:83099"/>
        <dbReference type="ChEBI" id="CHEBI:83100"/>
        <dbReference type="EC" id="1.8.1.4"/>
    </reaction>
</comment>
<sequence length="707" mass="76446">MSLCRISFSTRQRVFNTIVRGYSVTSDADLVVIGAGPGGYVAAIKASQLGMKTVCIEKNATLGGTCLNVGCIPSKSLLNNSHYYHMAKHDFINRGIDCTATLNLEKMMEAKLSSVAQLTGGIAQLFKANKVGHLNGIGTITGPNQVQVKKSDGLVETVNTRNILIASGSEVTPFAGIAIDEEQIVSSTGALSLKSVPKKMAIIGAGVIGLELGSVWQRLGTTVTAVEFLGHIGGMGIDMEVSKTFQRTLSKQGFKFLLNTKVVMNAQKANGQITVEVEGVKDGKKDTLECDVLLVSVGRRPYTEGLGLESVSIQLDDRGRIPVNDRFQTKVPSIYAIGDVIQGPMLAHKAEDEGFYFKILNFNRNGDTCFVLILCATKNLYDMIYTCTGILAVEGIAGGAVHIDYNCIPSVVYTHPEVAWVGKPEEQLKQEGITYKVGKFPFVANSRAKTNNDQEGFVKVLADQQTDRMLGVHIIGPNAGEMIAEAALALEYGASAEDVARVCHPHPGADMSILWLPVDMLSLNMYLLLSALLFTVAVTELTMDKNGCGTTKACLLKPAGCDPNLDCTIGIMLYMTGPNQLRIEMVAQTLIPVVQQQYVAVAFSHDPVMGDDAVTECVMSNMGQFAGWEPEIYASFNKGKSNDRVYLNNDEHRTLISNISSEVVDDRLVCHFTQQIVPQIDKKNGLLWNLDKSFYIMGATGSAQPDG</sequence>
<dbReference type="Pfam" id="PF07992">
    <property type="entry name" value="Pyr_redox_2"/>
    <property type="match status" value="1"/>
</dbReference>
<dbReference type="PANTHER" id="PTHR22912">
    <property type="entry name" value="DISULFIDE OXIDOREDUCTASE"/>
    <property type="match status" value="1"/>
</dbReference>
<evidence type="ECO:0000313" key="17">
    <source>
        <dbReference type="WBParaSite" id="Hba_18046"/>
    </source>
</evidence>
<feature type="domain" description="FAD/NAD(P)-binding" evidence="15">
    <location>
        <begin position="29"/>
        <end position="354"/>
    </location>
</feature>
<dbReference type="AlphaFoldDB" id="A0A1I7XJV7"/>
<dbReference type="WBParaSite" id="Hba_18046">
    <property type="protein sequence ID" value="Hba_18046"/>
    <property type="gene ID" value="Hba_18046"/>
</dbReference>
<evidence type="ECO:0000256" key="11">
    <source>
        <dbReference type="ARBA" id="ARBA00031281"/>
    </source>
</evidence>
<dbReference type="SUPFAM" id="SSF51905">
    <property type="entry name" value="FAD/NAD(P)-binding domain"/>
    <property type="match status" value="1"/>
</dbReference>
<dbReference type="Gene3D" id="3.50.50.60">
    <property type="entry name" value="FAD/NAD(P)-binding domain"/>
    <property type="match status" value="2"/>
</dbReference>
<dbReference type="FunFam" id="3.30.390.30:FF:000001">
    <property type="entry name" value="Dihydrolipoyl dehydrogenase"/>
    <property type="match status" value="1"/>
</dbReference>
<dbReference type="GO" id="GO:0005739">
    <property type="term" value="C:mitochondrion"/>
    <property type="evidence" value="ECO:0007669"/>
    <property type="project" value="TreeGrafter"/>
</dbReference>
<dbReference type="SUPFAM" id="SSF55424">
    <property type="entry name" value="FAD/NAD-linked reductases, dimerisation (C-terminal) domain"/>
    <property type="match status" value="1"/>
</dbReference>
<evidence type="ECO:0000256" key="13">
    <source>
        <dbReference type="RuleBase" id="RU003691"/>
    </source>
</evidence>
<reference evidence="17" key="1">
    <citation type="submission" date="2016-11" db="UniProtKB">
        <authorList>
            <consortium name="WormBaseParasite"/>
        </authorList>
    </citation>
    <scope>IDENTIFICATION</scope>
</reference>
<dbReference type="InterPro" id="IPR023753">
    <property type="entry name" value="FAD/NAD-binding_dom"/>
</dbReference>
<keyword evidence="6 13" id="KW-0274">FAD</keyword>
<dbReference type="Proteomes" id="UP000095283">
    <property type="component" value="Unplaced"/>
</dbReference>
<dbReference type="InterPro" id="IPR004099">
    <property type="entry name" value="Pyr_nucl-diS_OxRdtase_dimer"/>
</dbReference>
<dbReference type="InterPro" id="IPR050151">
    <property type="entry name" value="Class-I_Pyr_Nuc-Dis_Oxidored"/>
</dbReference>
<evidence type="ECO:0000256" key="1">
    <source>
        <dbReference type="ARBA" id="ARBA00001974"/>
    </source>
</evidence>
<accession>A0A1I7XJV7</accession>
<dbReference type="PRINTS" id="PR00411">
    <property type="entry name" value="PNDRDTASEI"/>
</dbReference>
<evidence type="ECO:0000256" key="4">
    <source>
        <dbReference type="ARBA" id="ARBA00016193"/>
    </source>
</evidence>
<dbReference type="Pfam" id="PF02852">
    <property type="entry name" value="Pyr_redox_dim"/>
    <property type="match status" value="1"/>
</dbReference>
<name>A0A1I7XJV7_HETBA</name>
<dbReference type="InterPro" id="IPR016156">
    <property type="entry name" value="FAD/NAD-linked_Rdtase_dimer_sf"/>
</dbReference>
<evidence type="ECO:0000313" key="16">
    <source>
        <dbReference type="Proteomes" id="UP000095283"/>
    </source>
</evidence>
<evidence type="ECO:0000256" key="8">
    <source>
        <dbReference type="ARBA" id="ARBA00023027"/>
    </source>
</evidence>
<dbReference type="InterPro" id="IPR036188">
    <property type="entry name" value="FAD/NAD-bd_sf"/>
</dbReference>
<dbReference type="PROSITE" id="PS00076">
    <property type="entry name" value="PYRIDINE_REDOX_1"/>
    <property type="match status" value="1"/>
</dbReference>
<dbReference type="PANTHER" id="PTHR22912:SF151">
    <property type="entry name" value="DIHYDROLIPOYL DEHYDROGENASE, MITOCHONDRIAL"/>
    <property type="match status" value="1"/>
</dbReference>
<keyword evidence="7 13" id="KW-0560">Oxidoreductase</keyword>
<dbReference type="GO" id="GO:0004148">
    <property type="term" value="F:dihydrolipoyl dehydrogenase (NADH) activity"/>
    <property type="evidence" value="ECO:0007669"/>
    <property type="project" value="UniProtKB-EC"/>
</dbReference>
<evidence type="ECO:0000256" key="3">
    <source>
        <dbReference type="ARBA" id="ARBA00012608"/>
    </source>
</evidence>
<dbReference type="GO" id="GO:0050660">
    <property type="term" value="F:flavin adenine dinucleotide binding"/>
    <property type="evidence" value="ECO:0007669"/>
    <property type="project" value="TreeGrafter"/>
</dbReference>
<organism evidence="16 17">
    <name type="scientific">Heterorhabditis bacteriophora</name>
    <name type="common">Entomopathogenic nematode worm</name>
    <dbReference type="NCBI Taxonomy" id="37862"/>
    <lineage>
        <taxon>Eukaryota</taxon>
        <taxon>Metazoa</taxon>
        <taxon>Ecdysozoa</taxon>
        <taxon>Nematoda</taxon>
        <taxon>Chromadorea</taxon>
        <taxon>Rhabditida</taxon>
        <taxon>Rhabditina</taxon>
        <taxon>Rhabditomorpha</taxon>
        <taxon>Strongyloidea</taxon>
        <taxon>Heterorhabditidae</taxon>
        <taxon>Heterorhabditis</taxon>
    </lineage>
</organism>
<keyword evidence="16" id="KW-1185">Reference proteome</keyword>
<evidence type="ECO:0000256" key="2">
    <source>
        <dbReference type="ARBA" id="ARBA00007532"/>
    </source>
</evidence>
<evidence type="ECO:0000256" key="6">
    <source>
        <dbReference type="ARBA" id="ARBA00022827"/>
    </source>
</evidence>
<evidence type="ECO:0000256" key="10">
    <source>
        <dbReference type="ARBA" id="ARBA00023284"/>
    </source>
</evidence>
<evidence type="ECO:0000256" key="12">
    <source>
        <dbReference type="ARBA" id="ARBA00049187"/>
    </source>
</evidence>
<comment type="similarity">
    <text evidence="2 13">Belongs to the class-I pyridine nucleotide-disulfide oxidoreductase family.</text>
</comment>
<keyword evidence="5 13" id="KW-0285">Flavoprotein</keyword>
<keyword evidence="8" id="KW-0520">NAD</keyword>
<feature type="domain" description="Pyridine nucleotide-disulphide oxidoreductase dimerisation" evidence="14">
    <location>
        <begin position="408"/>
        <end position="511"/>
    </location>
</feature>
<dbReference type="FunFam" id="3.50.50.60:FF:000025">
    <property type="entry name" value="Dihydrolipoyl dehydrogenase"/>
    <property type="match status" value="1"/>
</dbReference>
<evidence type="ECO:0000256" key="9">
    <source>
        <dbReference type="ARBA" id="ARBA00023157"/>
    </source>
</evidence>
<dbReference type="CDD" id="cd09628">
    <property type="entry name" value="DOMON_SDR_2_like"/>
    <property type="match status" value="1"/>
</dbReference>
<dbReference type="GO" id="GO:0045333">
    <property type="term" value="P:cellular respiration"/>
    <property type="evidence" value="ECO:0007669"/>
    <property type="project" value="UniProtKB-ARBA"/>
</dbReference>
<dbReference type="GO" id="GO:0006103">
    <property type="term" value="P:2-oxoglutarate metabolic process"/>
    <property type="evidence" value="ECO:0007669"/>
    <property type="project" value="TreeGrafter"/>
</dbReference>
<dbReference type="Gene3D" id="3.30.390.30">
    <property type="match status" value="1"/>
</dbReference>
<dbReference type="EC" id="1.8.1.4" evidence="3"/>
<evidence type="ECO:0000256" key="5">
    <source>
        <dbReference type="ARBA" id="ARBA00022630"/>
    </source>
</evidence>
<dbReference type="PRINTS" id="PR00368">
    <property type="entry name" value="FADPNR"/>
</dbReference>